<dbReference type="WBParaSite" id="PS1159_v2.g22291.t1">
    <property type="protein sequence ID" value="PS1159_v2.g22291.t1"/>
    <property type="gene ID" value="PS1159_v2.g22291"/>
</dbReference>
<organism evidence="1 2">
    <name type="scientific">Panagrolaimus sp. PS1159</name>
    <dbReference type="NCBI Taxonomy" id="55785"/>
    <lineage>
        <taxon>Eukaryota</taxon>
        <taxon>Metazoa</taxon>
        <taxon>Ecdysozoa</taxon>
        <taxon>Nematoda</taxon>
        <taxon>Chromadorea</taxon>
        <taxon>Rhabditida</taxon>
        <taxon>Tylenchina</taxon>
        <taxon>Panagrolaimomorpha</taxon>
        <taxon>Panagrolaimoidea</taxon>
        <taxon>Panagrolaimidae</taxon>
        <taxon>Panagrolaimus</taxon>
    </lineage>
</organism>
<dbReference type="Proteomes" id="UP000887580">
    <property type="component" value="Unplaced"/>
</dbReference>
<proteinExistence type="predicted"/>
<protein>
    <submittedName>
        <fullName evidence="2">C-type lectin domain-containing protein</fullName>
    </submittedName>
</protein>
<accession>A0AC35FYX8</accession>
<reference evidence="2" key="1">
    <citation type="submission" date="2022-11" db="UniProtKB">
        <authorList>
            <consortium name="WormBaseParasite"/>
        </authorList>
    </citation>
    <scope>IDENTIFICATION</scope>
</reference>
<evidence type="ECO:0000313" key="2">
    <source>
        <dbReference type="WBParaSite" id="PS1159_v2.g22291.t1"/>
    </source>
</evidence>
<sequence length="478" mass="54707">MLFFVLLFLLIENSVADCPQNTTEYNSNCYSFYDNLTGFADAELKCEKAGGHLASIHDGLANALLAQEGIKALHTSTETDFWIGATNLMKPPTWNWTDGSTFDFTDWKKGEPQNTSGNNCAVLSMTDGYWSAQDCFMQKPFVCKVPSTPNYPLNYNCSAGWFYFAQTHSCYGANAFAFRSNWTAAEKYCKDSGAILPSIHSYAEFQLILSYVYAYWLGVWTSSTHCRPIGDAWVGAQVGTIIFENELKNCPFEITENEIIFLEEETHIFRIRSSYYENVTRKYPCKWRFSAPKNYGFKIVIEVFNVSNNVQFFIRNSKDIIVNKRSAKTFHPFYNEDTWIDISISGSNPNFVPKMEFQAYITVINKTFELAEESNVTVWTSIDEKDSGYSKNVHCTFNLVISPNTMVLAVSDISLESGVDYVRYSQDNYIVNIGNDVELILEPYKNGTERHVLWEFVSDGSLQFYGFEMKFTTYRKLK</sequence>
<name>A0AC35FYX8_9BILA</name>
<evidence type="ECO:0000313" key="1">
    <source>
        <dbReference type="Proteomes" id="UP000887580"/>
    </source>
</evidence>